<dbReference type="InterPro" id="IPR006447">
    <property type="entry name" value="Myb_dom_plants"/>
</dbReference>
<evidence type="ECO:0000313" key="8">
    <source>
        <dbReference type="EMBL" id="KAL3627615.1"/>
    </source>
</evidence>
<reference evidence="9" key="1">
    <citation type="journal article" date="2024" name="IScience">
        <title>Strigolactones Initiate the Formation of Haustorium-like Structures in Castilleja.</title>
        <authorList>
            <person name="Buerger M."/>
            <person name="Peterson D."/>
            <person name="Chory J."/>
        </authorList>
    </citation>
    <scope>NUCLEOTIDE SEQUENCE [LARGE SCALE GENOMIC DNA]</scope>
</reference>
<name>A0ABD3CCM8_9LAMI</name>
<dbReference type="InterPro" id="IPR058673">
    <property type="entry name" value="HHO5-like_N"/>
</dbReference>
<feature type="domain" description="HTH myb-type" evidence="7">
    <location>
        <begin position="141"/>
        <end position="200"/>
    </location>
</feature>
<comment type="caution">
    <text evidence="8">The sequence shown here is derived from an EMBL/GenBank/DDBJ whole genome shotgun (WGS) entry which is preliminary data.</text>
</comment>
<dbReference type="Gene3D" id="1.10.10.60">
    <property type="entry name" value="Homeodomain-like"/>
    <property type="match status" value="1"/>
</dbReference>
<dbReference type="GO" id="GO:0006355">
    <property type="term" value="P:regulation of DNA-templated transcription"/>
    <property type="evidence" value="ECO:0007669"/>
    <property type="project" value="UniProtKB-ARBA"/>
</dbReference>
<dbReference type="InterPro" id="IPR009057">
    <property type="entry name" value="Homeodomain-like_sf"/>
</dbReference>
<sequence length="241" mass="27586">MMTSFDSEPYNCSMFLNPPKEHTNEQTQHLEAYLARLEEERLKIDSFKCELPICMHLLTDAMMRSRQELQLQSTNKKEIPIIQFIPMKNATESDNWAEKSGDRANWMTFTQRTNYVDETISRSDESRGNGSVIEKGHKNMSRRKARRCWSTDLHRRFVDALHTLGGAQATPKQIRELMKVEGLTNDEVKSHLQKYRLHTRTTAISSPSQQGAGGPQLVVLGGIWVPPAHTLYGSTCSRLSY</sequence>
<keyword evidence="9" id="KW-1185">Reference proteome</keyword>
<evidence type="ECO:0000256" key="4">
    <source>
        <dbReference type="ARBA" id="ARBA00023163"/>
    </source>
</evidence>
<dbReference type="NCBIfam" id="TIGR01557">
    <property type="entry name" value="myb_SHAQKYF"/>
    <property type="match status" value="1"/>
</dbReference>
<dbReference type="InterPro" id="IPR001005">
    <property type="entry name" value="SANT/Myb"/>
</dbReference>
<evidence type="ECO:0000256" key="2">
    <source>
        <dbReference type="ARBA" id="ARBA00023015"/>
    </source>
</evidence>
<evidence type="ECO:0000259" key="7">
    <source>
        <dbReference type="PROSITE" id="PS51294"/>
    </source>
</evidence>
<dbReference type="Pfam" id="PF26575">
    <property type="entry name" value="HHO5_N"/>
    <property type="match status" value="1"/>
</dbReference>
<evidence type="ECO:0000256" key="6">
    <source>
        <dbReference type="SAM" id="Coils"/>
    </source>
</evidence>
<keyword evidence="3" id="KW-0238">DNA-binding</keyword>
<evidence type="ECO:0000256" key="1">
    <source>
        <dbReference type="ARBA" id="ARBA00004123"/>
    </source>
</evidence>
<dbReference type="PANTHER" id="PTHR31003:SF19">
    <property type="entry name" value="MYB FAMILY TRANSCRIPTION FACTOR EFM"/>
    <property type="match status" value="1"/>
</dbReference>
<dbReference type="EMBL" id="JAVIJP010000039">
    <property type="protein sequence ID" value="KAL3627615.1"/>
    <property type="molecule type" value="Genomic_DNA"/>
</dbReference>
<dbReference type="InterPro" id="IPR044787">
    <property type="entry name" value="HHO5-like"/>
</dbReference>
<dbReference type="AlphaFoldDB" id="A0ABD3CCM8"/>
<dbReference type="Proteomes" id="UP001632038">
    <property type="component" value="Unassembled WGS sequence"/>
</dbReference>
<evidence type="ECO:0000256" key="5">
    <source>
        <dbReference type="ARBA" id="ARBA00023242"/>
    </source>
</evidence>
<keyword evidence="2" id="KW-0805">Transcription regulation</keyword>
<evidence type="ECO:0000256" key="3">
    <source>
        <dbReference type="ARBA" id="ARBA00023125"/>
    </source>
</evidence>
<keyword evidence="6" id="KW-0175">Coiled coil</keyword>
<dbReference type="InterPro" id="IPR017930">
    <property type="entry name" value="Myb_dom"/>
</dbReference>
<organism evidence="8 9">
    <name type="scientific">Castilleja foliolosa</name>
    <dbReference type="NCBI Taxonomy" id="1961234"/>
    <lineage>
        <taxon>Eukaryota</taxon>
        <taxon>Viridiplantae</taxon>
        <taxon>Streptophyta</taxon>
        <taxon>Embryophyta</taxon>
        <taxon>Tracheophyta</taxon>
        <taxon>Spermatophyta</taxon>
        <taxon>Magnoliopsida</taxon>
        <taxon>eudicotyledons</taxon>
        <taxon>Gunneridae</taxon>
        <taxon>Pentapetalae</taxon>
        <taxon>asterids</taxon>
        <taxon>lamiids</taxon>
        <taxon>Lamiales</taxon>
        <taxon>Orobanchaceae</taxon>
        <taxon>Pedicularideae</taxon>
        <taxon>Castillejinae</taxon>
        <taxon>Castilleja</taxon>
    </lineage>
</organism>
<proteinExistence type="predicted"/>
<dbReference type="SUPFAM" id="SSF46689">
    <property type="entry name" value="Homeodomain-like"/>
    <property type="match status" value="1"/>
</dbReference>
<keyword evidence="4" id="KW-0804">Transcription</keyword>
<protein>
    <recommendedName>
        <fullName evidence="7">HTH myb-type domain-containing protein</fullName>
    </recommendedName>
</protein>
<comment type="subcellular location">
    <subcellularLocation>
        <location evidence="1">Nucleus</location>
    </subcellularLocation>
</comment>
<accession>A0ABD3CCM8</accession>
<feature type="coiled-coil region" evidence="6">
    <location>
        <begin position="20"/>
        <end position="50"/>
    </location>
</feature>
<dbReference type="PROSITE" id="PS51294">
    <property type="entry name" value="HTH_MYB"/>
    <property type="match status" value="1"/>
</dbReference>
<dbReference type="Pfam" id="PF00249">
    <property type="entry name" value="Myb_DNA-binding"/>
    <property type="match status" value="1"/>
</dbReference>
<dbReference type="GO" id="GO:0003677">
    <property type="term" value="F:DNA binding"/>
    <property type="evidence" value="ECO:0007669"/>
    <property type="project" value="UniProtKB-KW"/>
</dbReference>
<dbReference type="PANTHER" id="PTHR31003">
    <property type="entry name" value="MYB FAMILY TRANSCRIPTION FACTOR"/>
    <property type="match status" value="1"/>
</dbReference>
<evidence type="ECO:0000313" key="9">
    <source>
        <dbReference type="Proteomes" id="UP001632038"/>
    </source>
</evidence>
<keyword evidence="5" id="KW-0539">Nucleus</keyword>
<dbReference type="GO" id="GO:0005634">
    <property type="term" value="C:nucleus"/>
    <property type="evidence" value="ECO:0007669"/>
    <property type="project" value="UniProtKB-SubCell"/>
</dbReference>
<gene>
    <name evidence="8" type="ORF">CASFOL_028978</name>
</gene>
<dbReference type="FunFam" id="1.10.10.60:FF:000007">
    <property type="entry name" value="Two-component response regulator"/>
    <property type="match status" value="1"/>
</dbReference>